<dbReference type="EMBL" id="CP007035">
    <property type="protein sequence ID" value="AHF15833.1"/>
    <property type="molecule type" value="Genomic_DNA"/>
</dbReference>
<dbReference type="Pfam" id="PF06445">
    <property type="entry name" value="GyrI-like"/>
    <property type="match status" value="1"/>
</dbReference>
<evidence type="ECO:0000259" key="1">
    <source>
        <dbReference type="Pfam" id="PF06445"/>
    </source>
</evidence>
<feature type="domain" description="GyrI-like small molecule binding" evidence="1">
    <location>
        <begin position="136"/>
        <end position="203"/>
    </location>
</feature>
<accession>W0F212</accession>
<reference evidence="2 3" key="1">
    <citation type="submission" date="2013-12" db="EMBL/GenBank/DDBJ databases">
        <authorList>
            <consortium name="DOE Joint Genome Institute"/>
            <person name="Eisen J."/>
            <person name="Huntemann M."/>
            <person name="Han J."/>
            <person name="Chen A."/>
            <person name="Kyrpides N."/>
            <person name="Mavromatis K."/>
            <person name="Markowitz V."/>
            <person name="Palaniappan K."/>
            <person name="Ivanova N."/>
            <person name="Schaumberg A."/>
            <person name="Pati A."/>
            <person name="Liolios K."/>
            <person name="Nordberg H.P."/>
            <person name="Cantor M.N."/>
            <person name="Hua S.X."/>
            <person name="Woyke T."/>
        </authorList>
    </citation>
    <scope>NUCLEOTIDE SEQUENCE [LARGE SCALE GENOMIC DNA]</scope>
    <source>
        <strain evidence="3">DSM 19437</strain>
    </source>
</reference>
<organism evidence="2 3">
    <name type="scientific">Niabella soli DSM 19437</name>
    <dbReference type="NCBI Taxonomy" id="929713"/>
    <lineage>
        <taxon>Bacteria</taxon>
        <taxon>Pseudomonadati</taxon>
        <taxon>Bacteroidota</taxon>
        <taxon>Chitinophagia</taxon>
        <taxon>Chitinophagales</taxon>
        <taxon>Chitinophagaceae</taxon>
        <taxon>Niabella</taxon>
    </lineage>
</organism>
<dbReference type="Gene3D" id="3.20.80.10">
    <property type="entry name" value="Regulatory factor, effector binding domain"/>
    <property type="match status" value="1"/>
</dbReference>
<dbReference type="HOGENOM" id="CLU_083625_0_0_10"/>
<dbReference type="InterPro" id="IPR029442">
    <property type="entry name" value="GyrI-like"/>
</dbReference>
<protein>
    <recommendedName>
        <fullName evidence="1">GyrI-like small molecule binding domain-containing protein</fullName>
    </recommendedName>
</protein>
<keyword evidence="3" id="KW-1185">Reference proteome</keyword>
<dbReference type="AlphaFoldDB" id="W0F212"/>
<dbReference type="eggNOG" id="COG4832">
    <property type="taxonomic scope" value="Bacteria"/>
</dbReference>
<dbReference type="SUPFAM" id="SSF55136">
    <property type="entry name" value="Probable bacterial effector-binding domain"/>
    <property type="match status" value="1"/>
</dbReference>
<name>W0F212_9BACT</name>
<sequence length="214" mass="24936">MEKSDLTKIYRSYFTAKTQPELVTIAPAQFLSIIGKGDPSGDSFKKHIEALYSTVYTIKFAFKTQGKDFVVSKLEGLWWFDESRFGTPAASETPLAIPRSEWEYRLLIRLPEFITKKEVQNAQEVVLLKKRLIEAQYLELFEMNEGLCVQVLHQGPFTTEPGSLKKIIAFTEERRLTRNGLHHEIYLSDFRRTKPDQLKTILREPVKYFWPGKR</sequence>
<evidence type="ECO:0000313" key="3">
    <source>
        <dbReference type="Proteomes" id="UP000003586"/>
    </source>
</evidence>
<proteinExistence type="predicted"/>
<gene>
    <name evidence="2" type="ORF">NIASO_13045</name>
</gene>
<dbReference type="InterPro" id="IPR011256">
    <property type="entry name" value="Reg_factor_effector_dom_sf"/>
</dbReference>
<dbReference type="RefSeq" id="WP_025298920.1">
    <property type="nucleotide sequence ID" value="NZ_CP007035.1"/>
</dbReference>
<dbReference type="KEGG" id="nso:NIASO_13045"/>
<evidence type="ECO:0000313" key="2">
    <source>
        <dbReference type="EMBL" id="AHF15833.1"/>
    </source>
</evidence>
<dbReference type="OrthoDB" id="4772335at2"/>
<dbReference type="Proteomes" id="UP000003586">
    <property type="component" value="Chromosome"/>
</dbReference>